<dbReference type="InterPro" id="IPR038717">
    <property type="entry name" value="Tc1-like_DDE_dom"/>
</dbReference>
<keyword evidence="2" id="KW-1185">Reference proteome</keyword>
<dbReference type="InterPro" id="IPR052709">
    <property type="entry name" value="Transposase-MT_Hybrid"/>
</dbReference>
<dbReference type="GeneID" id="107272254"/>
<accession>A0AAJ7CA40</accession>
<evidence type="ECO:0000259" key="1">
    <source>
        <dbReference type="Pfam" id="PF13358"/>
    </source>
</evidence>
<name>A0AAJ7CA40_CEPCN</name>
<dbReference type="Gene3D" id="3.30.420.10">
    <property type="entry name" value="Ribonuclease H-like superfamily/Ribonuclease H"/>
    <property type="match status" value="1"/>
</dbReference>
<evidence type="ECO:0000313" key="2">
    <source>
        <dbReference type="Proteomes" id="UP000694920"/>
    </source>
</evidence>
<dbReference type="GO" id="GO:0003676">
    <property type="term" value="F:nucleic acid binding"/>
    <property type="evidence" value="ECO:0007669"/>
    <property type="project" value="InterPro"/>
</dbReference>
<dbReference type="RefSeq" id="XP_015604732.1">
    <property type="nucleotide sequence ID" value="XM_015749246.2"/>
</dbReference>
<sequence>MIFCNCVNFRMSYCQDVYRFKVEDLKKSISVVEQRISLKFCAILNYSGGVAHDMLVKSVSRNALNKRTVQRWLEMYKQGRITAQDEPRAPRPISSTRVLTEDLGLVNKLAVWVPHSLNTDQKGFRYKTARSHLTWYHRKENILYRFICIEESWVEFYTPHQPHQSRSWVESNTSAEPLPRAELHDRKIRLIVAMDIRGIAFWRTYDENITMTGERYKSFLEENIAIWALQHDVSNPIILHDNTRPYKSKIVQQLIEDKAWIEIIQPPYSPDMNPCDFNCFGHVKRKLSGTRCSSLKELDIKLNNIICELNGSGTLNGVQDCQQSGSA</sequence>
<dbReference type="KEGG" id="ccin:107272254"/>
<feature type="domain" description="Tc1-like transposase DDE" evidence="1">
    <location>
        <begin position="163"/>
        <end position="298"/>
    </location>
</feature>
<evidence type="ECO:0000313" key="3">
    <source>
        <dbReference type="RefSeq" id="XP_015604732.1"/>
    </source>
</evidence>
<dbReference type="InterPro" id="IPR036397">
    <property type="entry name" value="RNaseH_sf"/>
</dbReference>
<protein>
    <submittedName>
        <fullName evidence="3">Histone-lysine N-methyltransferase SETMAR-like</fullName>
    </submittedName>
</protein>
<reference evidence="3" key="1">
    <citation type="submission" date="2025-08" db="UniProtKB">
        <authorList>
            <consortium name="RefSeq"/>
        </authorList>
    </citation>
    <scope>IDENTIFICATION</scope>
</reference>
<gene>
    <name evidence="3" type="primary">LOC107272254</name>
</gene>
<organism evidence="2 3">
    <name type="scientific">Cephus cinctus</name>
    <name type="common">Wheat stem sawfly</name>
    <dbReference type="NCBI Taxonomy" id="211228"/>
    <lineage>
        <taxon>Eukaryota</taxon>
        <taxon>Metazoa</taxon>
        <taxon>Ecdysozoa</taxon>
        <taxon>Arthropoda</taxon>
        <taxon>Hexapoda</taxon>
        <taxon>Insecta</taxon>
        <taxon>Pterygota</taxon>
        <taxon>Neoptera</taxon>
        <taxon>Endopterygota</taxon>
        <taxon>Hymenoptera</taxon>
        <taxon>Cephoidea</taxon>
        <taxon>Cephidae</taxon>
        <taxon>Cephus</taxon>
    </lineage>
</organism>
<dbReference type="PANTHER" id="PTHR46060:SF1">
    <property type="entry name" value="MARINER MOS1 TRANSPOSASE-LIKE PROTEIN"/>
    <property type="match status" value="1"/>
</dbReference>
<dbReference type="Pfam" id="PF13358">
    <property type="entry name" value="DDE_3"/>
    <property type="match status" value="1"/>
</dbReference>
<dbReference type="PANTHER" id="PTHR46060">
    <property type="entry name" value="MARINER MOS1 TRANSPOSASE-LIKE PROTEIN"/>
    <property type="match status" value="1"/>
</dbReference>
<dbReference type="AlphaFoldDB" id="A0AAJ7CA40"/>
<proteinExistence type="predicted"/>
<dbReference type="Proteomes" id="UP000694920">
    <property type="component" value="Unplaced"/>
</dbReference>